<feature type="transmembrane region" description="Helical" evidence="2">
    <location>
        <begin position="45"/>
        <end position="65"/>
    </location>
</feature>
<reference evidence="3 4" key="1">
    <citation type="journal article" date="2013" name="Stand. Genomic Sci.">
        <title>Genomic Encyclopedia of Type Strains, Phase I: The one thousand microbial genomes (KMG-I) project.</title>
        <authorList>
            <person name="Kyrpides N.C."/>
            <person name="Woyke T."/>
            <person name="Eisen J.A."/>
            <person name="Garrity G."/>
            <person name="Lilburn T.G."/>
            <person name="Beck B.J."/>
            <person name="Whitman W.B."/>
            <person name="Hugenholtz P."/>
            <person name="Klenk H.P."/>
        </authorList>
    </citation>
    <scope>NUCLEOTIDE SEQUENCE [LARGE SCALE GENOMIC DNA]</scope>
    <source>
        <strain evidence="3 4">DSM 13484</strain>
    </source>
</reference>
<keyword evidence="2" id="KW-0472">Membrane</keyword>
<dbReference type="RefSeq" id="WP_145710867.1">
    <property type="nucleotide sequence ID" value="NZ_BAAAFY010000001.1"/>
</dbReference>
<sequence length="433" mass="47403">MSDAFDKKLREKLSEGEVPFDPDAWKKMEKKLDALNDDGPSRKPFWWWLAPLLLLLIGTGAFMWWRHTDQPGKQPPASAEVPAAADPATVAPAKETQPPVTRATPAAPAGEPAPTVSSPSAAKTGAGQPVTPAVPSRPGEQEVANPAVATGKQAQALQPPATGTLVHRQQPPNVTGPTTVPAANNMLHLLSTLYAGNTPVAADLHAVPRVLLKEIKPLPEENGQQNRKDQVPSRKGFSVGLMLGPVFNVAPSLQYGRIGVDAGILLSYHVNNRWSFSTGAVYSMKPYGGTPGDYGVTKDWLPPYDPAHTVRQIDANCNVLDIPLNINYTFMDRPNYALSATAGISSYFMLKEKYTYKYQGVYDKGYELRNQNKHYFSVLNLAFTYQFPLSRHSSLGIQPFVKVPLKEVGYGQVKLYSTGVTIQMNLNMRRKNR</sequence>
<dbReference type="OrthoDB" id="1523584at2"/>
<dbReference type="AlphaFoldDB" id="A0A562TEM9"/>
<gene>
    <name evidence="3" type="ORF">LX66_1104</name>
</gene>
<protein>
    <submittedName>
        <fullName evidence="3">Outer membrane protein with beta-barrel domain</fullName>
    </submittedName>
</protein>
<dbReference type="EMBL" id="VLLG01000002">
    <property type="protein sequence ID" value="TWI91728.1"/>
    <property type="molecule type" value="Genomic_DNA"/>
</dbReference>
<feature type="region of interest" description="Disordered" evidence="1">
    <location>
        <begin position="1"/>
        <end position="21"/>
    </location>
</feature>
<evidence type="ECO:0000313" key="4">
    <source>
        <dbReference type="Proteomes" id="UP000316778"/>
    </source>
</evidence>
<evidence type="ECO:0000256" key="1">
    <source>
        <dbReference type="SAM" id="MobiDB-lite"/>
    </source>
</evidence>
<evidence type="ECO:0000313" key="3">
    <source>
        <dbReference type="EMBL" id="TWI91728.1"/>
    </source>
</evidence>
<keyword evidence="2" id="KW-1133">Transmembrane helix</keyword>
<feature type="region of interest" description="Disordered" evidence="1">
    <location>
        <begin position="68"/>
        <end position="157"/>
    </location>
</feature>
<dbReference type="Proteomes" id="UP000316778">
    <property type="component" value="Unassembled WGS sequence"/>
</dbReference>
<keyword evidence="2" id="KW-0812">Transmembrane</keyword>
<accession>A0A562TEM9</accession>
<feature type="compositionally biased region" description="Low complexity" evidence="1">
    <location>
        <begin position="75"/>
        <end position="115"/>
    </location>
</feature>
<feature type="compositionally biased region" description="Basic and acidic residues" evidence="1">
    <location>
        <begin position="1"/>
        <end position="15"/>
    </location>
</feature>
<organism evidence="3 4">
    <name type="scientific">Chitinophaga japonensis</name>
    <name type="common">Flexibacter japonensis</name>
    <dbReference type="NCBI Taxonomy" id="104662"/>
    <lineage>
        <taxon>Bacteria</taxon>
        <taxon>Pseudomonadati</taxon>
        <taxon>Bacteroidota</taxon>
        <taxon>Chitinophagia</taxon>
        <taxon>Chitinophagales</taxon>
        <taxon>Chitinophagaceae</taxon>
        <taxon>Chitinophaga</taxon>
    </lineage>
</organism>
<name>A0A562TEM9_CHIJA</name>
<proteinExistence type="predicted"/>
<keyword evidence="4" id="KW-1185">Reference proteome</keyword>
<evidence type="ECO:0000256" key="2">
    <source>
        <dbReference type="SAM" id="Phobius"/>
    </source>
</evidence>
<comment type="caution">
    <text evidence="3">The sequence shown here is derived from an EMBL/GenBank/DDBJ whole genome shotgun (WGS) entry which is preliminary data.</text>
</comment>